<dbReference type="Proteomes" id="UP001167796">
    <property type="component" value="Unassembled WGS sequence"/>
</dbReference>
<dbReference type="InterPro" id="IPR004864">
    <property type="entry name" value="LEA_2"/>
</dbReference>
<dbReference type="RefSeq" id="WP_305011648.1">
    <property type="nucleotide sequence ID" value="NZ_JAUQSX010000005.1"/>
</dbReference>
<keyword evidence="3" id="KW-1185">Reference proteome</keyword>
<comment type="caution">
    <text evidence="2">The sequence shown here is derived from an EMBL/GenBank/DDBJ whole genome shotgun (WGS) entry which is preliminary data.</text>
</comment>
<evidence type="ECO:0000313" key="3">
    <source>
        <dbReference type="Proteomes" id="UP001167796"/>
    </source>
</evidence>
<evidence type="ECO:0000313" key="2">
    <source>
        <dbReference type="EMBL" id="MDO7846965.1"/>
    </source>
</evidence>
<dbReference type="EMBL" id="JAUQSX010000005">
    <property type="protein sequence ID" value="MDO7846965.1"/>
    <property type="molecule type" value="Genomic_DNA"/>
</dbReference>
<protein>
    <recommendedName>
        <fullName evidence="1">Late embryogenesis abundant protein LEA-2 subgroup domain-containing protein</fullName>
    </recommendedName>
</protein>
<accession>A0ABT9ACR2</accession>
<dbReference type="Pfam" id="PF03168">
    <property type="entry name" value="LEA_2"/>
    <property type="match status" value="1"/>
</dbReference>
<sequence>MFSFSYSHQRHARLLAAAVALSTAGLSLSSCGISKQVQQAKAFKGVDVRLVNIEQATVAGIDVTRVRQASDLTTIQKAALLAGYASRNLPLRMRVNLEFRNPNDETAALNEFDYIALIDGKEVAKGRSTQRIEVPANGGVTTAPIDVNSNLRDAIGDQTENSLADFVLGLADGDRQPVRLTLRLKPTFITNSGRRISPGGYTTVDKEFRATDLLDAAARRDTVRSRRP</sequence>
<gene>
    <name evidence="2" type="ORF">Q5H92_11395</name>
</gene>
<name>A0ABT9ACR2_9BACT</name>
<organism evidence="2 3">
    <name type="scientific">Hymenobacter mellowenesis</name>
    <dbReference type="NCBI Taxonomy" id="3063995"/>
    <lineage>
        <taxon>Bacteria</taxon>
        <taxon>Pseudomonadati</taxon>
        <taxon>Bacteroidota</taxon>
        <taxon>Cytophagia</taxon>
        <taxon>Cytophagales</taxon>
        <taxon>Hymenobacteraceae</taxon>
        <taxon>Hymenobacter</taxon>
    </lineage>
</organism>
<feature type="domain" description="Late embryogenesis abundant protein LEA-2 subgroup" evidence="1">
    <location>
        <begin position="97"/>
        <end position="187"/>
    </location>
</feature>
<reference evidence="2" key="1">
    <citation type="submission" date="2023-07" db="EMBL/GenBank/DDBJ databases">
        <authorList>
            <person name="Kim M.K."/>
        </authorList>
    </citation>
    <scope>NUCLEOTIDE SEQUENCE</scope>
    <source>
        <strain evidence="2">M29</strain>
    </source>
</reference>
<proteinExistence type="predicted"/>
<evidence type="ECO:0000259" key="1">
    <source>
        <dbReference type="Pfam" id="PF03168"/>
    </source>
</evidence>
<dbReference type="Gene3D" id="2.60.40.1820">
    <property type="match status" value="1"/>
</dbReference>
<dbReference type="SUPFAM" id="SSF117070">
    <property type="entry name" value="LEA14-like"/>
    <property type="match status" value="1"/>
</dbReference>